<dbReference type="SUPFAM" id="SSF47413">
    <property type="entry name" value="lambda repressor-like DNA-binding domains"/>
    <property type="match status" value="1"/>
</dbReference>
<dbReference type="KEGG" id="vgu:HYG85_10215"/>
<dbReference type="RefSeq" id="WP_113672887.1">
    <property type="nucleotide sequence ID" value="NZ_CAJXUH010000016.1"/>
</dbReference>
<dbReference type="InterPro" id="IPR010982">
    <property type="entry name" value="Lambda_DNA-bd_dom_sf"/>
</dbReference>
<dbReference type="InterPro" id="IPR028082">
    <property type="entry name" value="Peripla_BP_I"/>
</dbReference>
<keyword evidence="6" id="KW-1185">Reference proteome</keyword>
<reference evidence="5 6" key="1">
    <citation type="submission" date="2020-07" db="EMBL/GenBank/DDBJ databases">
        <title>Vallitalea guaymasensis genome.</title>
        <authorList>
            <person name="Postec A."/>
        </authorList>
    </citation>
    <scope>NUCLEOTIDE SEQUENCE [LARGE SCALE GENOMIC DNA]</scope>
    <source>
        <strain evidence="5 6">Ra1766G1</strain>
    </source>
</reference>
<accession>A0A8J8MAS5</accession>
<protein>
    <submittedName>
        <fullName evidence="5">LacI family DNA-binding transcriptional regulator</fullName>
    </submittedName>
</protein>
<dbReference type="InterPro" id="IPR046335">
    <property type="entry name" value="LacI/GalR-like_sensor"/>
</dbReference>
<dbReference type="SUPFAM" id="SSF53822">
    <property type="entry name" value="Periplasmic binding protein-like I"/>
    <property type="match status" value="1"/>
</dbReference>
<dbReference type="Gene3D" id="3.40.50.2300">
    <property type="match status" value="2"/>
</dbReference>
<keyword evidence="1" id="KW-0805">Transcription regulation</keyword>
<evidence type="ECO:0000256" key="3">
    <source>
        <dbReference type="ARBA" id="ARBA00023163"/>
    </source>
</evidence>
<dbReference type="PANTHER" id="PTHR30146:SF149">
    <property type="entry name" value="HTH-TYPE TRANSCRIPTIONAL REGULATOR EBGR"/>
    <property type="match status" value="1"/>
</dbReference>
<dbReference type="PROSITE" id="PS50932">
    <property type="entry name" value="HTH_LACI_2"/>
    <property type="match status" value="1"/>
</dbReference>
<evidence type="ECO:0000259" key="4">
    <source>
        <dbReference type="PROSITE" id="PS50932"/>
    </source>
</evidence>
<dbReference type="PANTHER" id="PTHR30146">
    <property type="entry name" value="LACI-RELATED TRANSCRIPTIONAL REPRESSOR"/>
    <property type="match status" value="1"/>
</dbReference>
<dbReference type="InterPro" id="IPR000843">
    <property type="entry name" value="HTH_LacI"/>
</dbReference>
<dbReference type="Proteomes" id="UP000677305">
    <property type="component" value="Chromosome"/>
</dbReference>
<feature type="domain" description="HTH lacI-type" evidence="4">
    <location>
        <begin position="3"/>
        <end position="57"/>
    </location>
</feature>
<dbReference type="Gene3D" id="1.10.260.40">
    <property type="entry name" value="lambda repressor-like DNA-binding domains"/>
    <property type="match status" value="1"/>
</dbReference>
<dbReference type="SMART" id="SM00354">
    <property type="entry name" value="HTH_LACI"/>
    <property type="match status" value="1"/>
</dbReference>
<dbReference type="CDD" id="cd01392">
    <property type="entry name" value="HTH_LacI"/>
    <property type="match status" value="1"/>
</dbReference>
<name>A0A8J8MAS5_9FIRM</name>
<keyword evidence="2 5" id="KW-0238">DNA-binding</keyword>
<organism evidence="5 6">
    <name type="scientific">Vallitalea guaymasensis</name>
    <dbReference type="NCBI Taxonomy" id="1185412"/>
    <lineage>
        <taxon>Bacteria</taxon>
        <taxon>Bacillati</taxon>
        <taxon>Bacillota</taxon>
        <taxon>Clostridia</taxon>
        <taxon>Lachnospirales</taxon>
        <taxon>Vallitaleaceae</taxon>
        <taxon>Vallitalea</taxon>
    </lineage>
</organism>
<gene>
    <name evidence="5" type="ORF">HYG85_10215</name>
</gene>
<dbReference type="Pfam" id="PF00356">
    <property type="entry name" value="LacI"/>
    <property type="match status" value="1"/>
</dbReference>
<dbReference type="Pfam" id="PF13377">
    <property type="entry name" value="Peripla_BP_3"/>
    <property type="match status" value="1"/>
</dbReference>
<evidence type="ECO:0000256" key="1">
    <source>
        <dbReference type="ARBA" id="ARBA00023015"/>
    </source>
</evidence>
<evidence type="ECO:0000313" key="5">
    <source>
        <dbReference type="EMBL" id="QUH29280.1"/>
    </source>
</evidence>
<dbReference type="GO" id="GO:0003700">
    <property type="term" value="F:DNA-binding transcription factor activity"/>
    <property type="evidence" value="ECO:0007669"/>
    <property type="project" value="TreeGrafter"/>
</dbReference>
<dbReference type="PROSITE" id="PS00356">
    <property type="entry name" value="HTH_LACI_1"/>
    <property type="match status" value="1"/>
</dbReference>
<dbReference type="PRINTS" id="PR00036">
    <property type="entry name" value="HTHLACI"/>
</dbReference>
<proteinExistence type="predicted"/>
<evidence type="ECO:0000313" key="6">
    <source>
        <dbReference type="Proteomes" id="UP000677305"/>
    </source>
</evidence>
<dbReference type="CDD" id="cd19975">
    <property type="entry name" value="PBP1_CcpA-like"/>
    <property type="match status" value="1"/>
</dbReference>
<keyword evidence="3" id="KW-0804">Transcription</keyword>
<dbReference type="EMBL" id="CP058561">
    <property type="protein sequence ID" value="QUH29280.1"/>
    <property type="molecule type" value="Genomic_DNA"/>
</dbReference>
<sequence length="334" mass="37257">MAVKIKDVAKKAGVSVTTVSRVLNDGKYVSDELKEKVKKAIEELNYSPSFIARSLVLKKTNLLAVIVPNITASVNSIILSKIEETASKNNYNIIVCNMAENLDKQYKYLNIFKEMRVDGIIITNEKIDDKTRDFLESINIPIVFASAKPSNQKHIAIVVNNYQAAYDAAEYLTSLGHKRIAFIGGDRRDITSGQERYNGYRNALKNNKIPLVEEYVEFGNYSLQDGYSIMNKILKCKKLPTAVFAASDDMAVGAINCIKDNGLKVPDDISVIGFDGTAVVDIVRPRLTSMEQPIKEMGTMAVEMLIQKINKQQTLVNEVIVNHELVVRDSCKKV</sequence>
<dbReference type="OrthoDB" id="9784962at2"/>
<dbReference type="GO" id="GO:0000976">
    <property type="term" value="F:transcription cis-regulatory region binding"/>
    <property type="evidence" value="ECO:0007669"/>
    <property type="project" value="TreeGrafter"/>
</dbReference>
<evidence type="ECO:0000256" key="2">
    <source>
        <dbReference type="ARBA" id="ARBA00023125"/>
    </source>
</evidence>
<dbReference type="AlphaFoldDB" id="A0A8J8MAS5"/>